<name>A0A1W1I9B1_9BACT</name>
<dbReference type="KEGG" id="nja:NSJP_3302"/>
<keyword evidence="2" id="KW-1185">Reference proteome</keyword>
<evidence type="ECO:0000313" key="2">
    <source>
        <dbReference type="Proteomes" id="UP000192042"/>
    </source>
</evidence>
<protein>
    <submittedName>
        <fullName evidence="1">Uncharacterized protein</fullName>
    </submittedName>
</protein>
<organism evidence="1 2">
    <name type="scientific">Nitrospira japonica</name>
    <dbReference type="NCBI Taxonomy" id="1325564"/>
    <lineage>
        <taxon>Bacteria</taxon>
        <taxon>Pseudomonadati</taxon>
        <taxon>Nitrospirota</taxon>
        <taxon>Nitrospiria</taxon>
        <taxon>Nitrospirales</taxon>
        <taxon>Nitrospiraceae</taxon>
        <taxon>Nitrospira</taxon>
    </lineage>
</organism>
<dbReference type="Proteomes" id="UP000192042">
    <property type="component" value="Chromosome I"/>
</dbReference>
<proteinExistence type="predicted"/>
<gene>
    <name evidence="1" type="ORF">NSJP_3302</name>
</gene>
<sequence>MGPSPVEILISPAVSSASSVAIVAAEIGRTANAKPAANVAVTKPRRVMAGDEFGMGL</sequence>
<dbReference type="AlphaFoldDB" id="A0A1W1I9B1"/>
<reference evidence="1 2" key="1">
    <citation type="submission" date="2017-03" db="EMBL/GenBank/DDBJ databases">
        <authorList>
            <person name="Afonso C.L."/>
            <person name="Miller P.J."/>
            <person name="Scott M.A."/>
            <person name="Spackman E."/>
            <person name="Goraichik I."/>
            <person name="Dimitrov K.M."/>
            <person name="Suarez D.L."/>
            <person name="Swayne D.E."/>
        </authorList>
    </citation>
    <scope>NUCLEOTIDE SEQUENCE [LARGE SCALE GENOMIC DNA]</scope>
    <source>
        <strain evidence="1">Genome sequencing of Nitrospira japonica strain NJ11</strain>
    </source>
</reference>
<accession>A0A1W1I9B1</accession>
<evidence type="ECO:0000313" key="1">
    <source>
        <dbReference type="EMBL" id="SLM49469.1"/>
    </source>
</evidence>
<dbReference type="EMBL" id="LT828648">
    <property type="protein sequence ID" value="SLM49469.1"/>
    <property type="molecule type" value="Genomic_DNA"/>
</dbReference>